<organism evidence="1 2">
    <name type="scientific">Brucella intermedia LMG 3301</name>
    <dbReference type="NCBI Taxonomy" id="641118"/>
    <lineage>
        <taxon>Bacteria</taxon>
        <taxon>Pseudomonadati</taxon>
        <taxon>Pseudomonadota</taxon>
        <taxon>Alphaproteobacteria</taxon>
        <taxon>Hyphomicrobiales</taxon>
        <taxon>Brucellaceae</taxon>
        <taxon>Brucella/Ochrobactrum group</taxon>
        <taxon>Brucella</taxon>
    </lineage>
</organism>
<comment type="caution">
    <text evidence="1">The sequence shown here is derived from an EMBL/GenBank/DDBJ whole genome shotgun (WGS) entry which is preliminary data.</text>
</comment>
<accession>C4WR96</accession>
<name>C4WR96_9HYPH</name>
<proteinExistence type="predicted"/>
<evidence type="ECO:0000313" key="1">
    <source>
        <dbReference type="EMBL" id="EEQ92850.1"/>
    </source>
</evidence>
<dbReference type="EMBL" id="ACQA01000003">
    <property type="protein sequence ID" value="EEQ92850.1"/>
    <property type="molecule type" value="Genomic_DNA"/>
</dbReference>
<reference evidence="1 2" key="1">
    <citation type="submission" date="2009-05" db="EMBL/GenBank/DDBJ databases">
        <authorList>
            <person name="Setubal J.C."/>
            <person name="Boyle S."/>
            <person name="Crasta O.R."/>
            <person name="Gillespie J.J."/>
            <person name="Kenyon R.W."/>
            <person name="Lu J."/>
            <person name="Mane S."/>
            <person name="Nagrani S."/>
            <person name="Shallom J.M."/>
            <person name="Shallom S."/>
            <person name="Shukla M."/>
            <person name="Snyder E.E."/>
            <person name="Sobral B.W."/>
            <person name="Wattam A.R."/>
            <person name="Will R."/>
            <person name="Williams K."/>
            <person name="Yoo H."/>
            <person name="Munk C."/>
            <person name="Tapia R."/>
            <person name="Green L."/>
            <person name="Rogers Y."/>
            <person name="Detter J.C."/>
            <person name="Bruce D."/>
            <person name="Brettin T.S."/>
            <person name="Tsolis R."/>
        </authorList>
    </citation>
    <scope>NUCLEOTIDE SEQUENCE [LARGE SCALE GENOMIC DNA]</scope>
    <source>
        <strain evidence="1 2">LMG 3301</strain>
    </source>
</reference>
<dbReference type="AlphaFoldDB" id="C4WR96"/>
<protein>
    <submittedName>
        <fullName evidence="1">Uncharacterized protein</fullName>
    </submittedName>
</protein>
<gene>
    <name evidence="1" type="ORF">OINT_4000101</name>
</gene>
<evidence type="ECO:0000313" key="2">
    <source>
        <dbReference type="Proteomes" id="UP000004386"/>
    </source>
</evidence>
<sequence>MNGASPFRNAKEAYLIGHDKRDRDGISLSLMASDFILTTGGMLSMSEMITLDTHEAIRDWVAARNGNPAFVSTSIGPDAAPVLRIVFEPEFVADVERPLDAGGLEIVEWEDWFRLFDRQKLVMLVAHSKPGKLDFYYQILPG</sequence>
<dbReference type="HOGENOM" id="CLU_151279_0_0_5"/>
<dbReference type="Proteomes" id="UP000004386">
    <property type="component" value="Unassembled WGS sequence"/>
</dbReference>